<gene>
    <name evidence="3" type="ORF">E6O75_ATG05715</name>
</gene>
<feature type="chain" id="PRO_5021312929" description="Gb" evidence="2">
    <location>
        <begin position="21"/>
        <end position="321"/>
    </location>
</feature>
<sequence>MVRVCHFVTVMAGAASVAQALPAPEQVVGQKRAETTSDHKAQLASLTRALQQYADGPPPASSTTAAKSGSNINTNAAMVGAAIGAVLGGTVGAYLPLNTTFTTNSILQGITSEIARAMAIGEDAGLNYITSMIPILGTILAEQPNLGRGPKDQQGPYIPPPFPSSNATAGVASDPKSTEESENKPKGDGTAEIQIAPPPVPGPPKPSTADKPSSAEVQMAPPPVPGPPKPSPADVQMAPPHAAGPPKPSAGDSERTTGSSASAKGSSKEDSPGLEATQPVATPAATPEVAADSAPGVAHSMNWISWLRELGGHIHVDERRR</sequence>
<feature type="compositionally biased region" description="Low complexity" evidence="1">
    <location>
        <begin position="256"/>
        <end position="265"/>
    </location>
</feature>
<dbReference type="EMBL" id="SNSC02000010">
    <property type="protein sequence ID" value="TID20950.1"/>
    <property type="molecule type" value="Genomic_DNA"/>
</dbReference>
<reference evidence="3 4" key="1">
    <citation type="submission" date="2019-04" db="EMBL/GenBank/DDBJ databases">
        <title>High contiguity whole genome sequence and gene annotation resource for two Venturia nashicola isolates.</title>
        <authorList>
            <person name="Prokchorchik M."/>
            <person name="Won K."/>
            <person name="Lee Y."/>
            <person name="Choi E.D."/>
            <person name="Segonzac C."/>
            <person name="Sohn K.H."/>
        </authorList>
    </citation>
    <scope>NUCLEOTIDE SEQUENCE [LARGE SCALE GENOMIC DNA]</scope>
    <source>
        <strain evidence="3 4">PRI2</strain>
    </source>
</reference>
<feature type="compositionally biased region" description="Pro residues" evidence="1">
    <location>
        <begin position="220"/>
        <end position="231"/>
    </location>
</feature>
<feature type="compositionally biased region" description="Basic and acidic residues" evidence="1">
    <location>
        <begin position="176"/>
        <end position="189"/>
    </location>
</feature>
<feature type="compositionally biased region" description="Pro residues" evidence="1">
    <location>
        <begin position="196"/>
        <end position="206"/>
    </location>
</feature>
<evidence type="ECO:0000313" key="4">
    <source>
        <dbReference type="Proteomes" id="UP000298493"/>
    </source>
</evidence>
<name>A0A4Z1PE40_9PEZI</name>
<evidence type="ECO:0000313" key="3">
    <source>
        <dbReference type="EMBL" id="TID20950.1"/>
    </source>
</evidence>
<dbReference type="AlphaFoldDB" id="A0A4Z1PE40"/>
<comment type="caution">
    <text evidence="3">The sequence shown here is derived from an EMBL/GenBank/DDBJ whole genome shotgun (WGS) entry which is preliminary data.</text>
</comment>
<feature type="region of interest" description="Disordered" evidence="1">
    <location>
        <begin position="144"/>
        <end position="295"/>
    </location>
</feature>
<accession>A0A4Z1PE40</accession>
<protein>
    <recommendedName>
        <fullName evidence="5">Gb</fullName>
    </recommendedName>
</protein>
<feature type="compositionally biased region" description="Low complexity" evidence="1">
    <location>
        <begin position="275"/>
        <end position="291"/>
    </location>
</feature>
<dbReference type="Proteomes" id="UP000298493">
    <property type="component" value="Unassembled WGS sequence"/>
</dbReference>
<evidence type="ECO:0000256" key="2">
    <source>
        <dbReference type="SAM" id="SignalP"/>
    </source>
</evidence>
<keyword evidence="4" id="KW-1185">Reference proteome</keyword>
<organism evidence="3 4">
    <name type="scientific">Venturia nashicola</name>
    <dbReference type="NCBI Taxonomy" id="86259"/>
    <lineage>
        <taxon>Eukaryota</taxon>
        <taxon>Fungi</taxon>
        <taxon>Dikarya</taxon>
        <taxon>Ascomycota</taxon>
        <taxon>Pezizomycotina</taxon>
        <taxon>Dothideomycetes</taxon>
        <taxon>Pleosporomycetidae</taxon>
        <taxon>Venturiales</taxon>
        <taxon>Venturiaceae</taxon>
        <taxon>Venturia</taxon>
    </lineage>
</organism>
<feature type="signal peptide" evidence="2">
    <location>
        <begin position="1"/>
        <end position="20"/>
    </location>
</feature>
<evidence type="ECO:0000256" key="1">
    <source>
        <dbReference type="SAM" id="MobiDB-lite"/>
    </source>
</evidence>
<proteinExistence type="predicted"/>
<evidence type="ECO:0008006" key="5">
    <source>
        <dbReference type="Google" id="ProtNLM"/>
    </source>
</evidence>
<keyword evidence="2" id="KW-0732">Signal</keyword>